<dbReference type="PROSITE" id="PS51257">
    <property type="entry name" value="PROKAR_LIPOPROTEIN"/>
    <property type="match status" value="1"/>
</dbReference>
<gene>
    <name evidence="1" type="ORF">AAG747_12820</name>
</gene>
<protein>
    <recommendedName>
        <fullName evidence="3">LysM domain-containing protein</fullName>
    </recommendedName>
</protein>
<evidence type="ECO:0008006" key="3">
    <source>
        <dbReference type="Google" id="ProtNLM"/>
    </source>
</evidence>
<dbReference type="AlphaFoldDB" id="A0AAW9SDN8"/>
<dbReference type="RefSeq" id="WP_346821573.1">
    <property type="nucleotide sequence ID" value="NZ_JBDKWZ010000006.1"/>
</dbReference>
<name>A0AAW9SDN8_9BACT</name>
<dbReference type="Proteomes" id="UP001403385">
    <property type="component" value="Unassembled WGS sequence"/>
</dbReference>
<comment type="caution">
    <text evidence="1">The sequence shown here is derived from an EMBL/GenBank/DDBJ whole genome shotgun (WGS) entry which is preliminary data.</text>
</comment>
<organism evidence="1 2">
    <name type="scientific">Rapidithrix thailandica</name>
    <dbReference type="NCBI Taxonomy" id="413964"/>
    <lineage>
        <taxon>Bacteria</taxon>
        <taxon>Pseudomonadati</taxon>
        <taxon>Bacteroidota</taxon>
        <taxon>Cytophagia</taxon>
        <taxon>Cytophagales</taxon>
        <taxon>Flammeovirgaceae</taxon>
        <taxon>Rapidithrix</taxon>
    </lineage>
</organism>
<evidence type="ECO:0000313" key="2">
    <source>
        <dbReference type="Proteomes" id="UP001403385"/>
    </source>
</evidence>
<keyword evidence="2" id="KW-1185">Reference proteome</keyword>
<sequence>MKAVSYLILMGFMLYACTRDKAEESGKSKNMMADTVHAHSTPDKNIAPLATSDNKTPSKDTIPVHVFQRGETLWNLCRTYYGNRHYSSIVAIYNDIVNAIKESTLIRVPSLKSLLCDPKLGLDPVIHNEIEKIIEARARFMRHEKALFELRNNQSKGTVLKLPDNIKEDLETAAELVDASVISLNKLNSDSTKVPVKMVEQLKSVALNLKNLSQGIHDGPYGYDLDMVHQRLIHALKSGIAWARNAYQNRR</sequence>
<proteinExistence type="predicted"/>
<dbReference type="EMBL" id="JBDKWZ010000006">
    <property type="protein sequence ID" value="MEN7548796.1"/>
    <property type="molecule type" value="Genomic_DNA"/>
</dbReference>
<evidence type="ECO:0000313" key="1">
    <source>
        <dbReference type="EMBL" id="MEN7548796.1"/>
    </source>
</evidence>
<accession>A0AAW9SDN8</accession>
<reference evidence="1 2" key="1">
    <citation type="submission" date="2024-04" db="EMBL/GenBank/DDBJ databases">
        <title>Novel genus in family Flammeovirgaceae.</title>
        <authorList>
            <person name="Nguyen T.H."/>
            <person name="Vuong T.Q."/>
            <person name="Le H."/>
            <person name="Kim S.-G."/>
        </authorList>
    </citation>
    <scope>NUCLEOTIDE SEQUENCE [LARGE SCALE GENOMIC DNA]</scope>
    <source>
        <strain evidence="1 2">JCM 23209</strain>
    </source>
</reference>